<feature type="region of interest" description="Disordered" evidence="1">
    <location>
        <begin position="1"/>
        <end position="22"/>
    </location>
</feature>
<organism evidence="2 3">
    <name type="scientific">Hevea brasiliensis</name>
    <name type="common">Para rubber tree</name>
    <name type="synonym">Siphonia brasiliensis</name>
    <dbReference type="NCBI Taxonomy" id="3981"/>
    <lineage>
        <taxon>Eukaryota</taxon>
        <taxon>Viridiplantae</taxon>
        <taxon>Streptophyta</taxon>
        <taxon>Embryophyta</taxon>
        <taxon>Tracheophyta</taxon>
        <taxon>Spermatophyta</taxon>
        <taxon>Magnoliopsida</taxon>
        <taxon>eudicotyledons</taxon>
        <taxon>Gunneridae</taxon>
        <taxon>Pentapetalae</taxon>
        <taxon>rosids</taxon>
        <taxon>fabids</taxon>
        <taxon>Malpighiales</taxon>
        <taxon>Euphorbiaceae</taxon>
        <taxon>Crotonoideae</taxon>
        <taxon>Micrandreae</taxon>
        <taxon>Hevea</taxon>
    </lineage>
</organism>
<feature type="compositionally biased region" description="Polar residues" evidence="1">
    <location>
        <begin position="70"/>
        <end position="96"/>
    </location>
</feature>
<evidence type="ECO:0000256" key="1">
    <source>
        <dbReference type="SAM" id="MobiDB-lite"/>
    </source>
</evidence>
<feature type="compositionally biased region" description="Basic and acidic residues" evidence="1">
    <location>
        <begin position="213"/>
        <end position="253"/>
    </location>
</feature>
<keyword evidence="3" id="KW-1185">Reference proteome</keyword>
<comment type="caution">
    <text evidence="2">The sequence shown here is derived from an EMBL/GenBank/DDBJ whole genome shotgun (WGS) entry which is preliminary data.</text>
</comment>
<feature type="compositionally biased region" description="Polar residues" evidence="1">
    <location>
        <begin position="199"/>
        <end position="211"/>
    </location>
</feature>
<protein>
    <recommendedName>
        <fullName evidence="4">Chorismate synthase</fullName>
    </recommendedName>
</protein>
<accession>A0ABQ9N9D6</accession>
<evidence type="ECO:0000313" key="3">
    <source>
        <dbReference type="Proteomes" id="UP001174677"/>
    </source>
</evidence>
<sequence length="1078" mass="118610">MSLENEEQHGLNQHAEARHESEKKLKFSYTREFLLSLSELDVCKNLPSGFDPSLLSEFEDASQDRFRISGSLSSQSYRRNEYGSSPPTRGDMSNYTRGIHGRWDSRSSGRSDRDSDSQSDWDSDSGKRFGNQSRRPWQVPEHDGLLGSGSFPRPSGYTAGASAPKFRANDHYQLNRNNEPYHPPRPYKAVPHSHRETNDSYNDETFGSSECTSEDRAEEERKRRASFELMRKEQQKAFQEKQRLNPEKGKDDFDISELMEDPKDDKGFLIRKNESDEPLTQSSSNADSDKSSFSSPAPVSRPLVPPGFSSTMVEKNIGIKPSIHPQPPEIGNEHEGSHLHAKGNGLLSGASNNQEEKQSTEQIDSGEQQLGSPNIHVSFNNQSEKILNLSSALDVSSEAVGMDSQYYKTTKLSEAFETSENSEVIELDAKDVTGTKVVRESSPTHSTSILDKLFGSALTLNGVVSSGFIEHQDLKEDEKRSPHMVQSSKFAQWFLEEEKKPIDGLSSGSNNKPVDGLSSGRPNDLLSLIVGGEKSGSQVFDVKAIENIPPSLPLQSSGLADGNMTSNPVPDTVENIDKLDAVPALLTCEDLEQSILSEITENSMTLQPPERGWSDSGAQTEQQKADIDDHASQHLLSLLQKGTSLSTDSEIISSDTKQNMEVDNLGTLLASSRERDTKNIPDGGKLLTLETLFGTAFMKELQPIGTPTSGQRGSVGSMRINVLESPFPARDDNLHASTDDMTSSMSSHGSGILVSNQRQRMKSESIEEQFLGFDHQNEVDSSQHLTELGSKLGGFDGSADIRLPEEDSLIMVSDPLNLQNFMPGRNSSKALLSMPEAAVDIAEKLAALNSVYPDERPIVGGKEGAAFFRGPYDMREPDVQYPKIQAQPSSPQLRHPQLNHAGPMFHSLDSHPATVNAQVKFMAQENIHHDPPNHQFPANLIYPPFHHSSAGLTRLDPNPHNPMLQLHMPGNLPPPHLLRGFPRGAPLPPHPNNQVPGFVQEPNPMQGFPFGQRQANFGGLGIPPQAPDVGGGTRHPEALQRLFDTELRSKSKPIHPFAIAGHSQGIYGHELDMGFGHR</sequence>
<dbReference type="Proteomes" id="UP001174677">
    <property type="component" value="Chromosome 2"/>
</dbReference>
<reference evidence="2" key="1">
    <citation type="journal article" date="2023" name="Plant Biotechnol. J.">
        <title>Chromosome-level wild Hevea brasiliensis genome provides new tools for genomic-assisted breeding and valuable loci to elevate rubber yield.</title>
        <authorList>
            <person name="Cheng H."/>
            <person name="Song X."/>
            <person name="Hu Y."/>
            <person name="Wu T."/>
            <person name="Yang Q."/>
            <person name="An Z."/>
            <person name="Feng S."/>
            <person name="Deng Z."/>
            <person name="Wu W."/>
            <person name="Zeng X."/>
            <person name="Tu M."/>
            <person name="Wang X."/>
            <person name="Huang H."/>
        </authorList>
    </citation>
    <scope>NUCLEOTIDE SEQUENCE</scope>
    <source>
        <strain evidence="2">MT/VB/25A 57/8</strain>
    </source>
</reference>
<feature type="compositionally biased region" description="Basic and acidic residues" evidence="1">
    <location>
        <begin position="101"/>
        <end position="116"/>
    </location>
</feature>
<feature type="region of interest" description="Disordered" evidence="1">
    <location>
        <begin position="501"/>
        <end position="520"/>
    </location>
</feature>
<gene>
    <name evidence="2" type="ORF">P3X46_003663</name>
</gene>
<evidence type="ECO:0000313" key="2">
    <source>
        <dbReference type="EMBL" id="KAJ9188292.1"/>
    </source>
</evidence>
<feature type="compositionally biased region" description="Basic and acidic residues" evidence="1">
    <location>
        <begin position="260"/>
        <end position="275"/>
    </location>
</feature>
<evidence type="ECO:0008006" key="4">
    <source>
        <dbReference type="Google" id="ProtNLM"/>
    </source>
</evidence>
<name>A0ABQ9N9D6_HEVBR</name>
<dbReference type="PANTHER" id="PTHR34802:SF1">
    <property type="entry name" value="CHORISMATE SYNTHASE"/>
    <property type="match status" value="1"/>
</dbReference>
<proteinExistence type="predicted"/>
<dbReference type="PANTHER" id="PTHR34802">
    <property type="entry name" value="CHORISMATE SYNTHASE"/>
    <property type="match status" value="1"/>
</dbReference>
<feature type="compositionally biased region" description="Polar residues" evidence="1">
    <location>
        <begin position="360"/>
        <end position="375"/>
    </location>
</feature>
<dbReference type="EMBL" id="JARPOI010000002">
    <property type="protein sequence ID" value="KAJ9188292.1"/>
    <property type="molecule type" value="Genomic_DNA"/>
</dbReference>
<feature type="region of interest" description="Disordered" evidence="1">
    <location>
        <begin position="69"/>
        <end position="375"/>
    </location>
</feature>
<feature type="compositionally biased region" description="Low complexity" evidence="1">
    <location>
        <begin position="282"/>
        <end position="300"/>
    </location>
</feature>